<comment type="caution">
    <text evidence="1">The sequence shown here is derived from an EMBL/GenBank/DDBJ whole genome shotgun (WGS) entry which is preliminary data.</text>
</comment>
<protein>
    <submittedName>
        <fullName evidence="1">Uncharacterized protein</fullName>
    </submittedName>
</protein>
<reference evidence="1" key="1">
    <citation type="submission" date="2021-03" db="EMBL/GenBank/DDBJ databases">
        <authorList>
            <person name="Tran Van P."/>
        </authorList>
    </citation>
    <scope>NUCLEOTIDE SEQUENCE</scope>
</reference>
<evidence type="ECO:0000313" key="1">
    <source>
        <dbReference type="EMBL" id="CAG2057035.1"/>
    </source>
</evidence>
<accession>A0ABN7NRP2</accession>
<evidence type="ECO:0000313" key="2">
    <source>
        <dbReference type="Proteomes" id="UP001153148"/>
    </source>
</evidence>
<organism evidence="1 2">
    <name type="scientific">Timema podura</name>
    <name type="common">Walking stick</name>
    <dbReference type="NCBI Taxonomy" id="61482"/>
    <lineage>
        <taxon>Eukaryota</taxon>
        <taxon>Metazoa</taxon>
        <taxon>Ecdysozoa</taxon>
        <taxon>Arthropoda</taxon>
        <taxon>Hexapoda</taxon>
        <taxon>Insecta</taxon>
        <taxon>Pterygota</taxon>
        <taxon>Neoptera</taxon>
        <taxon>Polyneoptera</taxon>
        <taxon>Phasmatodea</taxon>
        <taxon>Timematodea</taxon>
        <taxon>Timematoidea</taxon>
        <taxon>Timematidae</taxon>
        <taxon>Timema</taxon>
    </lineage>
</organism>
<keyword evidence="2" id="KW-1185">Reference proteome</keyword>
<name>A0ABN7NRP2_TIMPD</name>
<sequence>MLSIFDSCGIDLPKAIPTAPGRVSPWKIHLSKCHLDLAKLPKATTLHFINERTFNELLSTRSQGFKPIYTDGSKSGASVSGLRPCNALKKTCVTGVNSKEVVVDQFDSQMAQENIPTPESFFIFRRKKPTADEYKSLYLPAWPSLVTILVLSGRDLVFGFTVLYVVTIVFR</sequence>
<gene>
    <name evidence="1" type="ORF">TPAB3V08_LOCUS4017</name>
</gene>
<dbReference type="Proteomes" id="UP001153148">
    <property type="component" value="Unassembled WGS sequence"/>
</dbReference>
<dbReference type="EMBL" id="CAJPIN010004762">
    <property type="protein sequence ID" value="CAG2057035.1"/>
    <property type="molecule type" value="Genomic_DNA"/>
</dbReference>
<proteinExistence type="predicted"/>